<gene>
    <name evidence="1" type="ORF">UBRO_03891</name>
</gene>
<sequence length="71" mass="7661">MPPRGNSASPPEIVVSILHTSCLHPHTNTLAQGHLTSLTLQMMDPEKRFTGTAKLGEEQPSGYISQHKALA</sequence>
<proteinExistence type="predicted"/>
<organism evidence="1 2">
    <name type="scientific">Ustilago bromivora</name>
    <dbReference type="NCBI Taxonomy" id="307758"/>
    <lineage>
        <taxon>Eukaryota</taxon>
        <taxon>Fungi</taxon>
        <taxon>Dikarya</taxon>
        <taxon>Basidiomycota</taxon>
        <taxon>Ustilaginomycotina</taxon>
        <taxon>Ustilaginomycetes</taxon>
        <taxon>Ustilaginales</taxon>
        <taxon>Ustilaginaceae</taxon>
        <taxon>Ustilago</taxon>
    </lineage>
</organism>
<dbReference type="AlphaFoldDB" id="A0A1K0FWQ6"/>
<protein>
    <submittedName>
        <fullName evidence="1">Uncharacterized protein</fullName>
    </submittedName>
</protein>
<evidence type="ECO:0000313" key="1">
    <source>
        <dbReference type="EMBL" id="SAM67875.1"/>
    </source>
</evidence>
<dbReference type="Proteomes" id="UP000179920">
    <property type="component" value="Chromosome II"/>
</dbReference>
<reference evidence="2" key="1">
    <citation type="submission" date="2016-04" db="EMBL/GenBank/DDBJ databases">
        <authorList>
            <person name="Guldener U."/>
            <person name="Guldener U."/>
        </authorList>
    </citation>
    <scope>NUCLEOTIDE SEQUENCE [LARGE SCALE GENOMIC DNA]</scope>
    <source>
        <strain evidence="2">UB2112</strain>
    </source>
</reference>
<dbReference type="OrthoDB" id="10271851at2759"/>
<name>A0A1K0FWQ6_9BASI</name>
<evidence type="ECO:0000313" key="2">
    <source>
        <dbReference type="Proteomes" id="UP000179920"/>
    </source>
</evidence>
<accession>A0A1K0FWQ6</accession>
<dbReference type="EMBL" id="LT558118">
    <property type="protein sequence ID" value="SAM67875.1"/>
    <property type="molecule type" value="Genomic_DNA"/>
</dbReference>